<evidence type="ECO:0000313" key="3">
    <source>
        <dbReference type="Proteomes" id="UP000554965"/>
    </source>
</evidence>
<organism evidence="2 3">
    <name type="scientific">Mycobacterium simulans</name>
    <dbReference type="NCBI Taxonomy" id="627089"/>
    <lineage>
        <taxon>Bacteria</taxon>
        <taxon>Bacillati</taxon>
        <taxon>Actinomycetota</taxon>
        <taxon>Actinomycetes</taxon>
        <taxon>Mycobacteriales</taxon>
        <taxon>Mycobacteriaceae</taxon>
        <taxon>Mycobacterium</taxon>
    </lineage>
</organism>
<keyword evidence="3" id="KW-1185">Reference proteome</keyword>
<proteinExistence type="predicted"/>
<accession>A0A7Z7NAA2</accession>
<dbReference type="Proteomes" id="UP000554965">
    <property type="component" value="Unassembled WGS sequence"/>
</dbReference>
<protein>
    <submittedName>
        <fullName evidence="2">Uncharacterized protein</fullName>
    </submittedName>
</protein>
<sequence length="196" mass="22370">MVNPTKACVGNGCRRAAERQNRCRWDEIDGDPGRLLPPGPRASIVLQDVHRKSLMPQRVSYLTFNVLTKIGNCRRRQRPQCQQHEPANHPGDGLGLRADAPADREIERHVRPASTPLTHQKRARRSNHRRATDPQFLAKLVDSIHYSGVQLNWGRGWVEIRPIRDLRQLVSRTIFSRKILAPISPVFEVFAGLLIF</sequence>
<dbReference type="EMBL" id="OCTY01000002">
    <property type="protein sequence ID" value="SOJ55631.1"/>
    <property type="molecule type" value="Genomic_DNA"/>
</dbReference>
<comment type="caution">
    <text evidence="2">The sequence shown here is derived from an EMBL/GenBank/DDBJ whole genome shotgun (WGS) entry which is preliminary data.</text>
</comment>
<name>A0A7Z7NAA2_9MYCO</name>
<reference evidence="2 3" key="1">
    <citation type="submission" date="2017-10" db="EMBL/GenBank/DDBJ databases">
        <authorList>
            <consortium name="Urmite Genomes"/>
        </authorList>
    </citation>
    <scope>NUCLEOTIDE SEQUENCE [LARGE SCALE GENOMIC DNA]</scope>
    <source>
        <strain evidence="2 3">FB-527</strain>
    </source>
</reference>
<dbReference type="AlphaFoldDB" id="A0A7Z7NAA2"/>
<feature type="region of interest" description="Disordered" evidence="1">
    <location>
        <begin position="77"/>
        <end position="98"/>
    </location>
</feature>
<gene>
    <name evidence="2" type="ORF">MSIMFB_03113</name>
</gene>
<evidence type="ECO:0000256" key="1">
    <source>
        <dbReference type="SAM" id="MobiDB-lite"/>
    </source>
</evidence>
<evidence type="ECO:0000313" key="2">
    <source>
        <dbReference type="EMBL" id="SOJ55631.1"/>
    </source>
</evidence>